<dbReference type="AlphaFoldDB" id="A0A1H8WF52"/>
<feature type="domain" description="Lipopolysaccharide assembly protein A" evidence="7">
    <location>
        <begin position="83"/>
        <end position="136"/>
    </location>
</feature>
<sequence>MSHARGDNPTDAGGTVSPEVPEAPPGSLEPAGDQAGDVRPGPEEVRPPSAKPAKIKRTRVSGTWIAVIVAIVVLAFLLVFILQNLDTATVHFLGAQGSMPLAVAMLFAAIAGAALVALIGGARILQLRKQARRPRRR</sequence>
<evidence type="ECO:0000256" key="1">
    <source>
        <dbReference type="ARBA" id="ARBA00022475"/>
    </source>
</evidence>
<evidence type="ECO:0000256" key="2">
    <source>
        <dbReference type="ARBA" id="ARBA00022692"/>
    </source>
</evidence>
<evidence type="ECO:0000256" key="4">
    <source>
        <dbReference type="ARBA" id="ARBA00023136"/>
    </source>
</evidence>
<dbReference type="GO" id="GO:0005886">
    <property type="term" value="C:plasma membrane"/>
    <property type="evidence" value="ECO:0007669"/>
    <property type="project" value="InterPro"/>
</dbReference>
<feature type="region of interest" description="Disordered" evidence="5">
    <location>
        <begin position="1"/>
        <end position="54"/>
    </location>
</feature>
<feature type="transmembrane region" description="Helical" evidence="6">
    <location>
        <begin position="64"/>
        <end position="82"/>
    </location>
</feature>
<dbReference type="EMBL" id="FOEF01000005">
    <property type="protein sequence ID" value="SEP26290.1"/>
    <property type="molecule type" value="Genomic_DNA"/>
</dbReference>
<protein>
    <submittedName>
        <fullName evidence="8">Uncharacterized integral membrane protein</fullName>
    </submittedName>
</protein>
<keyword evidence="3 6" id="KW-1133">Transmembrane helix</keyword>
<dbReference type="InterPro" id="IPR010445">
    <property type="entry name" value="LapA_dom"/>
</dbReference>
<reference evidence="8 9" key="1">
    <citation type="submission" date="2016-10" db="EMBL/GenBank/DDBJ databases">
        <authorList>
            <person name="de Groot N.N."/>
        </authorList>
    </citation>
    <scope>NUCLEOTIDE SEQUENCE [LARGE SCALE GENOMIC DNA]</scope>
    <source>
        <strain evidence="8 9">DSM 44993</strain>
    </source>
</reference>
<keyword evidence="1" id="KW-1003">Cell membrane</keyword>
<organism evidence="8 9">
    <name type="scientific">Amycolatopsis saalfeldensis</name>
    <dbReference type="NCBI Taxonomy" id="394193"/>
    <lineage>
        <taxon>Bacteria</taxon>
        <taxon>Bacillati</taxon>
        <taxon>Actinomycetota</taxon>
        <taxon>Actinomycetes</taxon>
        <taxon>Pseudonocardiales</taxon>
        <taxon>Pseudonocardiaceae</taxon>
        <taxon>Amycolatopsis</taxon>
    </lineage>
</organism>
<keyword evidence="4 6" id="KW-0472">Membrane</keyword>
<proteinExistence type="predicted"/>
<feature type="transmembrane region" description="Helical" evidence="6">
    <location>
        <begin position="102"/>
        <end position="125"/>
    </location>
</feature>
<evidence type="ECO:0000256" key="6">
    <source>
        <dbReference type="SAM" id="Phobius"/>
    </source>
</evidence>
<accession>A0A1H8WF52</accession>
<evidence type="ECO:0000256" key="3">
    <source>
        <dbReference type="ARBA" id="ARBA00022989"/>
    </source>
</evidence>
<evidence type="ECO:0000313" key="8">
    <source>
        <dbReference type="EMBL" id="SEP26290.1"/>
    </source>
</evidence>
<evidence type="ECO:0000313" key="9">
    <source>
        <dbReference type="Proteomes" id="UP000198582"/>
    </source>
</evidence>
<dbReference type="STRING" id="394193.SAMN04489732_105138"/>
<evidence type="ECO:0000256" key="5">
    <source>
        <dbReference type="SAM" id="MobiDB-lite"/>
    </source>
</evidence>
<gene>
    <name evidence="8" type="ORF">SAMN04489732_105138</name>
</gene>
<dbReference type="Pfam" id="PF06305">
    <property type="entry name" value="LapA_dom"/>
    <property type="match status" value="1"/>
</dbReference>
<name>A0A1H8WF52_9PSEU</name>
<keyword evidence="2 6" id="KW-0812">Transmembrane</keyword>
<keyword evidence="9" id="KW-1185">Reference proteome</keyword>
<evidence type="ECO:0000259" key="7">
    <source>
        <dbReference type="Pfam" id="PF06305"/>
    </source>
</evidence>
<dbReference type="OrthoDB" id="4427099at2"/>
<dbReference type="Proteomes" id="UP000198582">
    <property type="component" value="Unassembled WGS sequence"/>
</dbReference>
<dbReference type="RefSeq" id="WP_091617237.1">
    <property type="nucleotide sequence ID" value="NZ_FOEF01000005.1"/>
</dbReference>